<dbReference type="GO" id="GO:0005886">
    <property type="term" value="C:plasma membrane"/>
    <property type="evidence" value="ECO:0007669"/>
    <property type="project" value="UniProtKB-SubCell"/>
</dbReference>
<keyword evidence="5 7" id="KW-0472">Membrane</keyword>
<organism evidence="9 10">
    <name type="scientific">Candidatus Magnetoglobus multicellularis str. Araruama</name>
    <dbReference type="NCBI Taxonomy" id="890399"/>
    <lineage>
        <taxon>Bacteria</taxon>
        <taxon>Pseudomonadati</taxon>
        <taxon>Thermodesulfobacteriota</taxon>
        <taxon>Desulfobacteria</taxon>
        <taxon>Desulfobacterales</taxon>
        <taxon>Desulfobacteraceae</taxon>
        <taxon>Candidatus Magnetoglobus</taxon>
    </lineage>
</organism>
<keyword evidence="6" id="KW-0653">Protein transport</keyword>
<evidence type="ECO:0000256" key="3">
    <source>
        <dbReference type="ARBA" id="ARBA00022692"/>
    </source>
</evidence>
<keyword evidence="2" id="KW-1003">Cell membrane</keyword>
<evidence type="ECO:0000256" key="4">
    <source>
        <dbReference type="ARBA" id="ARBA00022989"/>
    </source>
</evidence>
<dbReference type="Proteomes" id="UP000189670">
    <property type="component" value="Unassembled WGS sequence"/>
</dbReference>
<comment type="caution">
    <text evidence="9">The sequence shown here is derived from an EMBL/GenBank/DDBJ whole genome shotgun (WGS) entry which is preliminary data.</text>
</comment>
<feature type="transmembrane region" description="Helical" evidence="7">
    <location>
        <begin position="95"/>
        <end position="115"/>
    </location>
</feature>
<evidence type="ECO:0000256" key="6">
    <source>
        <dbReference type="RuleBase" id="RU004057"/>
    </source>
</evidence>
<feature type="transmembrane region" description="Helical" evidence="7">
    <location>
        <begin position="13"/>
        <end position="35"/>
    </location>
</feature>
<dbReference type="AlphaFoldDB" id="A0A1V1PGB3"/>
<proteinExistence type="inferred from homology"/>
<evidence type="ECO:0000259" key="8">
    <source>
        <dbReference type="Pfam" id="PF01618"/>
    </source>
</evidence>
<keyword evidence="6" id="KW-0813">Transport</keyword>
<keyword evidence="3 7" id="KW-0812">Transmembrane</keyword>
<evidence type="ECO:0000313" key="10">
    <source>
        <dbReference type="Proteomes" id="UP000189670"/>
    </source>
</evidence>
<feature type="transmembrane region" description="Helical" evidence="7">
    <location>
        <begin position="56"/>
        <end position="75"/>
    </location>
</feature>
<feature type="domain" description="MotA/TolQ/ExbB proton channel" evidence="8">
    <location>
        <begin position="49"/>
        <end position="116"/>
    </location>
</feature>
<name>A0A1V1PGB3_9BACT</name>
<keyword evidence="4 7" id="KW-1133">Transmembrane helix</keyword>
<evidence type="ECO:0000256" key="2">
    <source>
        <dbReference type="ARBA" id="ARBA00022475"/>
    </source>
</evidence>
<gene>
    <name evidence="9" type="ORF">OMM_06700</name>
</gene>
<reference evidence="10" key="1">
    <citation type="submission" date="2012-11" db="EMBL/GenBank/DDBJ databases">
        <authorList>
            <person name="Lucero-Rivera Y.E."/>
            <person name="Tovar-Ramirez D."/>
        </authorList>
    </citation>
    <scope>NUCLEOTIDE SEQUENCE [LARGE SCALE GENOMIC DNA]</scope>
    <source>
        <strain evidence="10">Araruama</strain>
    </source>
</reference>
<evidence type="ECO:0000256" key="5">
    <source>
        <dbReference type="ARBA" id="ARBA00023136"/>
    </source>
</evidence>
<dbReference type="GO" id="GO:0015031">
    <property type="term" value="P:protein transport"/>
    <property type="evidence" value="ECO:0007669"/>
    <property type="project" value="UniProtKB-KW"/>
</dbReference>
<protein>
    <recommendedName>
        <fullName evidence="8">MotA/TolQ/ExbB proton channel domain-containing protein</fullName>
    </recommendedName>
</protein>
<evidence type="ECO:0000256" key="7">
    <source>
        <dbReference type="SAM" id="Phobius"/>
    </source>
</evidence>
<sequence length="118" mass="13046">MNALSTIYQYVGFSLYGLLPMSIASLSIIFYIIYATIKKQSMSVWVEIILAAIKELAPLLGFLGTVYALALSFQIDNPSTGVIRKQMFQILSTGLWSTFAGIIVSIEAFLGLIMLKRI</sequence>
<dbReference type="Pfam" id="PF01618">
    <property type="entry name" value="MotA_ExbB"/>
    <property type="match status" value="1"/>
</dbReference>
<evidence type="ECO:0000256" key="1">
    <source>
        <dbReference type="ARBA" id="ARBA00004651"/>
    </source>
</evidence>
<accession>A0A1V1PGB3</accession>
<comment type="similarity">
    <text evidence="6">Belongs to the exbB/tolQ family.</text>
</comment>
<dbReference type="InterPro" id="IPR002898">
    <property type="entry name" value="MotA_ExbB_proton_chnl"/>
</dbReference>
<dbReference type="EMBL" id="ATBP01000036">
    <property type="protein sequence ID" value="ETR73836.1"/>
    <property type="molecule type" value="Genomic_DNA"/>
</dbReference>
<evidence type="ECO:0000313" key="9">
    <source>
        <dbReference type="EMBL" id="ETR73836.1"/>
    </source>
</evidence>
<comment type="subcellular location">
    <subcellularLocation>
        <location evidence="1">Cell membrane</location>
        <topology evidence="1">Multi-pass membrane protein</topology>
    </subcellularLocation>
    <subcellularLocation>
        <location evidence="6">Membrane</location>
        <topology evidence="6">Multi-pass membrane protein</topology>
    </subcellularLocation>
</comment>